<dbReference type="InterPro" id="IPR001841">
    <property type="entry name" value="Znf_RING"/>
</dbReference>
<dbReference type="PROSITE" id="PS50089">
    <property type="entry name" value="ZF_RING_2"/>
    <property type="match status" value="1"/>
</dbReference>
<keyword evidence="8" id="KW-0732">Signal</keyword>
<dbReference type="SMART" id="SM00184">
    <property type="entry name" value="RING"/>
    <property type="match status" value="1"/>
</dbReference>
<evidence type="ECO:0000256" key="14">
    <source>
        <dbReference type="ARBA" id="ARBA00024209"/>
    </source>
</evidence>
<keyword evidence="11" id="KW-0862">Zinc</keyword>
<comment type="pathway">
    <text evidence="3">Protein modification; protein ubiquitination.</text>
</comment>
<name>A0A9R0HZF7_SPIOL</name>
<keyword evidence="18" id="KW-1185">Reference proteome</keyword>
<dbReference type="PANTHER" id="PTHR46279">
    <property type="entry name" value="RING/U-BOX SUPERFAMILY PROTEIN"/>
    <property type="match status" value="1"/>
</dbReference>
<dbReference type="Gene3D" id="3.30.40.10">
    <property type="entry name" value="Zinc/RING finger domain, C3HC4 (zinc finger)"/>
    <property type="match status" value="1"/>
</dbReference>
<dbReference type="CDD" id="cd16461">
    <property type="entry name" value="RING-H2_EL5-like"/>
    <property type="match status" value="1"/>
</dbReference>
<keyword evidence="10" id="KW-0833">Ubl conjugation pathway</keyword>
<evidence type="ECO:0000256" key="1">
    <source>
        <dbReference type="ARBA" id="ARBA00000900"/>
    </source>
</evidence>
<evidence type="ECO:0000256" key="16">
    <source>
        <dbReference type="SAM" id="Phobius"/>
    </source>
</evidence>
<dbReference type="RefSeq" id="XP_021839706.2">
    <property type="nucleotide sequence ID" value="XM_021984014.2"/>
</dbReference>
<evidence type="ECO:0000256" key="4">
    <source>
        <dbReference type="ARBA" id="ARBA00012483"/>
    </source>
</evidence>
<dbReference type="GO" id="GO:0030247">
    <property type="term" value="F:polysaccharide binding"/>
    <property type="evidence" value="ECO:0007669"/>
    <property type="project" value="InterPro"/>
</dbReference>
<dbReference type="GeneID" id="110779505"/>
<evidence type="ECO:0000313" key="18">
    <source>
        <dbReference type="Proteomes" id="UP000813463"/>
    </source>
</evidence>
<keyword evidence="5" id="KW-0808">Transferase</keyword>
<dbReference type="GO" id="GO:0016020">
    <property type="term" value="C:membrane"/>
    <property type="evidence" value="ECO:0007669"/>
    <property type="project" value="UniProtKB-SubCell"/>
</dbReference>
<feature type="transmembrane region" description="Helical" evidence="16">
    <location>
        <begin position="232"/>
        <end position="256"/>
    </location>
</feature>
<dbReference type="InterPro" id="IPR046948">
    <property type="entry name" value="ATL20-22-like"/>
</dbReference>
<dbReference type="KEGG" id="soe:110779505"/>
<reference evidence="18" key="1">
    <citation type="journal article" date="2021" name="Nat. Commun.">
        <title>Genomic analyses provide insights into spinach domestication and the genetic basis of agronomic traits.</title>
        <authorList>
            <person name="Cai X."/>
            <person name="Sun X."/>
            <person name="Xu C."/>
            <person name="Sun H."/>
            <person name="Wang X."/>
            <person name="Ge C."/>
            <person name="Zhang Z."/>
            <person name="Wang Q."/>
            <person name="Fei Z."/>
            <person name="Jiao C."/>
            <person name="Wang Q."/>
        </authorList>
    </citation>
    <scope>NUCLEOTIDE SEQUENCE [LARGE SCALE GENOMIC DNA]</scope>
    <source>
        <strain evidence="18">cv. Varoflay</strain>
    </source>
</reference>
<dbReference type="EC" id="2.3.2.27" evidence="4"/>
<dbReference type="Pfam" id="PF13947">
    <property type="entry name" value="GUB_WAK_bind"/>
    <property type="match status" value="1"/>
</dbReference>
<evidence type="ECO:0000256" key="5">
    <source>
        <dbReference type="ARBA" id="ARBA00022679"/>
    </source>
</evidence>
<organism evidence="18 19">
    <name type="scientific">Spinacia oleracea</name>
    <name type="common">Spinach</name>
    <dbReference type="NCBI Taxonomy" id="3562"/>
    <lineage>
        <taxon>Eukaryota</taxon>
        <taxon>Viridiplantae</taxon>
        <taxon>Streptophyta</taxon>
        <taxon>Embryophyta</taxon>
        <taxon>Tracheophyta</taxon>
        <taxon>Spermatophyta</taxon>
        <taxon>Magnoliopsida</taxon>
        <taxon>eudicotyledons</taxon>
        <taxon>Gunneridae</taxon>
        <taxon>Pentapetalae</taxon>
        <taxon>Caryophyllales</taxon>
        <taxon>Chenopodiaceae</taxon>
        <taxon>Chenopodioideae</taxon>
        <taxon>Anserineae</taxon>
        <taxon>Spinacia</taxon>
    </lineage>
</organism>
<sequence>MHESSSEMADYCLTQVCSYDEPVSRYVQFPFLIKNDSMPSFCGYPGFDLICNGNDKLLITLPNNLGSFSVQEIDYVNQQLWLNDVDNCLPRKLIAINGSSFVGKSSFYPILEQDYWFYNCSNEFFNSSHNLKIMLIGCLSGESYGVFASPLETIVKGNYSSLCSKIGPIKVPVGPNEEDYPLDLRGDIRLTWSKPLECGKCYERNGRCRFKSYSNFEVECVHLPHHGLSKQAIVAIALAFATPLILVTFCITYFVIKAVLHRRGHGNGANTTLALAVAVNPQPQIVIHGLDQSVIESYPKVILGESKRLPKADDMNCPICLGEYMAKEILRTIPNCGHCFHVDCIDEWLHLNASCPVCRNSPLKTPENNVL</sequence>
<reference evidence="19" key="2">
    <citation type="submission" date="2025-08" db="UniProtKB">
        <authorList>
            <consortium name="RefSeq"/>
        </authorList>
    </citation>
    <scope>IDENTIFICATION</scope>
    <source>
        <tissue evidence="19">Leaf</tissue>
    </source>
</reference>
<feature type="domain" description="RING-type" evidence="17">
    <location>
        <begin position="317"/>
        <end position="359"/>
    </location>
</feature>
<keyword evidence="6 16" id="KW-0812">Transmembrane</keyword>
<keyword evidence="13 16" id="KW-0472">Membrane</keyword>
<gene>
    <name evidence="19" type="primary">LOC110779505</name>
</gene>
<dbReference type="InterPro" id="IPR013083">
    <property type="entry name" value="Znf_RING/FYVE/PHD"/>
</dbReference>
<evidence type="ECO:0000256" key="2">
    <source>
        <dbReference type="ARBA" id="ARBA00004167"/>
    </source>
</evidence>
<evidence type="ECO:0000256" key="13">
    <source>
        <dbReference type="ARBA" id="ARBA00023136"/>
    </source>
</evidence>
<evidence type="ECO:0000256" key="15">
    <source>
        <dbReference type="PROSITE-ProRule" id="PRU00175"/>
    </source>
</evidence>
<keyword evidence="12 16" id="KW-1133">Transmembrane helix</keyword>
<comment type="similarity">
    <text evidence="14">Belongs to the RING-type zinc finger family. ATL subfamily.</text>
</comment>
<dbReference type="Proteomes" id="UP000813463">
    <property type="component" value="Chromosome 3"/>
</dbReference>
<dbReference type="PANTHER" id="PTHR46279:SF10">
    <property type="entry name" value="RING-TYPE E3 UBIQUITIN TRANSFERASE"/>
    <property type="match status" value="1"/>
</dbReference>
<evidence type="ECO:0000313" key="19">
    <source>
        <dbReference type="RefSeq" id="XP_021839706.2"/>
    </source>
</evidence>
<dbReference type="GO" id="GO:0008270">
    <property type="term" value="F:zinc ion binding"/>
    <property type="evidence" value="ECO:0007669"/>
    <property type="project" value="UniProtKB-KW"/>
</dbReference>
<keyword evidence="9 15" id="KW-0863">Zinc-finger</keyword>
<dbReference type="AlphaFoldDB" id="A0A9R0HZF7"/>
<keyword evidence="7" id="KW-0479">Metal-binding</keyword>
<evidence type="ECO:0000256" key="11">
    <source>
        <dbReference type="ARBA" id="ARBA00022833"/>
    </source>
</evidence>
<evidence type="ECO:0000259" key="17">
    <source>
        <dbReference type="PROSITE" id="PS50089"/>
    </source>
</evidence>
<accession>A0A9R0HZF7</accession>
<evidence type="ECO:0000256" key="6">
    <source>
        <dbReference type="ARBA" id="ARBA00022692"/>
    </source>
</evidence>
<evidence type="ECO:0000256" key="3">
    <source>
        <dbReference type="ARBA" id="ARBA00004906"/>
    </source>
</evidence>
<dbReference type="InterPro" id="IPR025287">
    <property type="entry name" value="WAK_GUB"/>
</dbReference>
<protein>
    <recommendedName>
        <fullName evidence="4">RING-type E3 ubiquitin transferase</fullName>
        <ecNumber evidence="4">2.3.2.27</ecNumber>
    </recommendedName>
</protein>
<evidence type="ECO:0000256" key="8">
    <source>
        <dbReference type="ARBA" id="ARBA00022729"/>
    </source>
</evidence>
<evidence type="ECO:0000256" key="7">
    <source>
        <dbReference type="ARBA" id="ARBA00022723"/>
    </source>
</evidence>
<dbReference type="GO" id="GO:0061630">
    <property type="term" value="F:ubiquitin protein ligase activity"/>
    <property type="evidence" value="ECO:0007669"/>
    <property type="project" value="UniProtKB-EC"/>
</dbReference>
<dbReference type="SUPFAM" id="SSF57850">
    <property type="entry name" value="RING/U-box"/>
    <property type="match status" value="1"/>
</dbReference>
<evidence type="ECO:0000256" key="12">
    <source>
        <dbReference type="ARBA" id="ARBA00022989"/>
    </source>
</evidence>
<dbReference type="Pfam" id="PF13639">
    <property type="entry name" value="zf-RING_2"/>
    <property type="match status" value="1"/>
</dbReference>
<evidence type="ECO:0000256" key="9">
    <source>
        <dbReference type="ARBA" id="ARBA00022771"/>
    </source>
</evidence>
<evidence type="ECO:0000256" key="10">
    <source>
        <dbReference type="ARBA" id="ARBA00022786"/>
    </source>
</evidence>
<proteinExistence type="inferred from homology"/>
<comment type="subcellular location">
    <subcellularLocation>
        <location evidence="2">Membrane</location>
        <topology evidence="2">Single-pass membrane protein</topology>
    </subcellularLocation>
</comment>
<comment type="catalytic activity">
    <reaction evidence="1">
        <text>S-ubiquitinyl-[E2 ubiquitin-conjugating enzyme]-L-cysteine + [acceptor protein]-L-lysine = [E2 ubiquitin-conjugating enzyme]-L-cysteine + N(6)-ubiquitinyl-[acceptor protein]-L-lysine.</text>
        <dbReference type="EC" id="2.3.2.27"/>
    </reaction>
</comment>